<comment type="catalytic activity">
    <reaction evidence="1 7">
        <text>ATP-independent breakage of single-stranded DNA, followed by passage and rejoining.</text>
        <dbReference type="EC" id="5.6.2.1"/>
    </reaction>
</comment>
<comment type="function">
    <text evidence="7">Introduces a single-strand break via transesterification at a target site in duplex DNA. Releases the supercoiling and torsional tension of DNA introduced during the DNA replication and transcription by transiently cleaving and rejoining one strand of the DNA duplex. The scissile phosphodiester is attacked by the catalytic tyrosine of the enzyme, resulting in the formation of a DNA-(5'-phosphotyrosyl)-enzyme intermediate and the expulsion of a 3'-OH DNA strand.</text>
</comment>
<dbReference type="InterPro" id="IPR013826">
    <property type="entry name" value="Topo_IA_cen_sub3"/>
</dbReference>
<evidence type="ECO:0000256" key="3">
    <source>
        <dbReference type="ARBA" id="ARBA00012891"/>
    </source>
</evidence>
<dbReference type="InterPro" id="IPR023406">
    <property type="entry name" value="Topo_IA_AS"/>
</dbReference>
<dbReference type="Proteomes" id="UP001620626">
    <property type="component" value="Unassembled WGS sequence"/>
</dbReference>
<dbReference type="PANTHER" id="PTHR11390:SF20">
    <property type="entry name" value="DNA TOPOISOMERASE 3-BETA-1"/>
    <property type="match status" value="1"/>
</dbReference>
<evidence type="ECO:0000313" key="10">
    <source>
        <dbReference type="EMBL" id="KAL3109093.1"/>
    </source>
</evidence>
<dbReference type="Gene3D" id="1.10.460.10">
    <property type="entry name" value="Topoisomerase I, domain 2"/>
    <property type="match status" value="1"/>
</dbReference>
<keyword evidence="6 7" id="KW-0413">Isomerase</keyword>
<proteinExistence type="inferred from homology"/>
<evidence type="ECO:0000256" key="5">
    <source>
        <dbReference type="ARBA" id="ARBA00023125"/>
    </source>
</evidence>
<dbReference type="Gene3D" id="2.70.20.10">
    <property type="entry name" value="Topoisomerase I, domain 3"/>
    <property type="match status" value="1"/>
</dbReference>
<dbReference type="CDD" id="cd00186">
    <property type="entry name" value="TOP1Ac"/>
    <property type="match status" value="1"/>
</dbReference>
<dbReference type="Pfam" id="PF01131">
    <property type="entry name" value="Topoisom_bac"/>
    <property type="match status" value="1"/>
</dbReference>
<gene>
    <name evidence="10" type="ORF">niasHT_012655</name>
</gene>
<evidence type="ECO:0000259" key="8">
    <source>
        <dbReference type="PROSITE" id="PS50880"/>
    </source>
</evidence>
<evidence type="ECO:0000256" key="2">
    <source>
        <dbReference type="ARBA" id="ARBA00009446"/>
    </source>
</evidence>
<organism evidence="10 11">
    <name type="scientific">Heterodera trifolii</name>
    <dbReference type="NCBI Taxonomy" id="157864"/>
    <lineage>
        <taxon>Eukaryota</taxon>
        <taxon>Metazoa</taxon>
        <taxon>Ecdysozoa</taxon>
        <taxon>Nematoda</taxon>
        <taxon>Chromadorea</taxon>
        <taxon>Rhabditida</taxon>
        <taxon>Tylenchina</taxon>
        <taxon>Tylenchomorpha</taxon>
        <taxon>Tylenchoidea</taxon>
        <taxon>Heteroderidae</taxon>
        <taxon>Heteroderinae</taxon>
        <taxon>Heterodera</taxon>
    </lineage>
</organism>
<dbReference type="Gene3D" id="1.10.290.10">
    <property type="entry name" value="Topoisomerase I, domain 4"/>
    <property type="match status" value="1"/>
</dbReference>
<sequence>MYVLIVAEKPSIAEEIAKILSNGKPEKRRGWNGWNNIVYECRGHLHQQIVTFRITSTFGHIMSTNFTPKFTSWRHNDDPKVLFKCPVEQRMANSNHNMNAFLASAAADCDFLLLWLDCDREGENICFEVIEAVRETMCREKGLTEDQFMDNVFRARFSSITPKEIKRAMADLGKPDFNMSQSVLVRQELDLRIGCAFTRLLTTHFQSGYCDFDNNYVSLGPCQTPTLAFCVRRHDAIGQFKPQPYWVVQAEIELPNGGQSLTLEWCRTRQFSREAAQTLLNKMKKCTAATLSDVLENLHSVKKPEALRTVEMLKMASIRLGMSPACTMTVAEKLYTRGNTSYPRTETSAYHEEFEFERILSVLERSSTTFARIVRQIRADGKFLPENGTNKGDHPPITPLLSFWIGEKSKVKKELYEDAHALYEQIAHHFLATLMRPCKYLLKSVIFDIGGEQFLCQSRKVEDAGFTQVLSWLAVPESNTKAMDELSKLSIGDKLRIKQLKLIGRTTIRPQHLTEAELITLMEDHGIGTDASIPVHVQNICKRQFVTVATKQRRLVPTPLGAALVHGYQRVDPDLVVPTSRAQMERKLAQIAQGTADSETLKEETLAFYLNKFCNFEQRIGEVKEQVREEILDPANSRRHCFKCCREMLTVRAVFNQRMQQHICPSCQIAHEFSRISRH</sequence>
<dbReference type="InterPro" id="IPR013825">
    <property type="entry name" value="Topo_IA_cen_sub2"/>
</dbReference>
<feature type="domain" description="Toprim" evidence="8">
    <location>
        <begin position="2"/>
        <end position="153"/>
    </location>
</feature>
<dbReference type="InterPro" id="IPR003601">
    <property type="entry name" value="Topo_IA_2"/>
</dbReference>
<reference evidence="10 11" key="1">
    <citation type="submission" date="2024-10" db="EMBL/GenBank/DDBJ databases">
        <authorList>
            <person name="Kim D."/>
        </authorList>
    </citation>
    <scope>NUCLEOTIDE SEQUENCE [LARGE SCALE GENOMIC DNA]</scope>
    <source>
        <strain evidence="10">BH-2024</strain>
    </source>
</reference>
<evidence type="ECO:0000256" key="7">
    <source>
        <dbReference type="RuleBase" id="RU362092"/>
    </source>
</evidence>
<dbReference type="InterPro" id="IPR013824">
    <property type="entry name" value="Topo_IA_cen_sub1"/>
</dbReference>
<dbReference type="SMART" id="SM00437">
    <property type="entry name" value="TOP1Ac"/>
    <property type="match status" value="1"/>
</dbReference>
<evidence type="ECO:0000259" key="9">
    <source>
        <dbReference type="PROSITE" id="PS52039"/>
    </source>
</evidence>
<feature type="domain" description="Topo IA-type catalytic" evidence="9">
    <location>
        <begin position="176"/>
        <end position="613"/>
    </location>
</feature>
<dbReference type="SMART" id="SM00493">
    <property type="entry name" value="TOPRIM"/>
    <property type="match status" value="1"/>
</dbReference>
<dbReference type="InterPro" id="IPR034144">
    <property type="entry name" value="TOPRIM_TopoIII"/>
</dbReference>
<dbReference type="PRINTS" id="PR00417">
    <property type="entry name" value="PRTPISMRASEI"/>
</dbReference>
<dbReference type="PANTHER" id="PTHR11390">
    <property type="entry name" value="PROKARYOTIC DNA TOPOISOMERASE"/>
    <property type="match status" value="1"/>
</dbReference>
<keyword evidence="11" id="KW-1185">Reference proteome</keyword>
<name>A0ABD2L1S1_9BILA</name>
<dbReference type="PROSITE" id="PS52039">
    <property type="entry name" value="TOPO_IA_2"/>
    <property type="match status" value="1"/>
</dbReference>
<dbReference type="CDD" id="cd03362">
    <property type="entry name" value="TOPRIM_TopoIA_TopoIII"/>
    <property type="match status" value="1"/>
</dbReference>
<evidence type="ECO:0000256" key="6">
    <source>
        <dbReference type="ARBA" id="ARBA00023235"/>
    </source>
</evidence>
<keyword evidence="5 7" id="KW-0238">DNA-binding</keyword>
<dbReference type="AlphaFoldDB" id="A0ABD2L1S1"/>
<dbReference type="SMART" id="SM00436">
    <property type="entry name" value="TOP1Bc"/>
    <property type="match status" value="1"/>
</dbReference>
<evidence type="ECO:0000313" key="11">
    <source>
        <dbReference type="Proteomes" id="UP001620626"/>
    </source>
</evidence>
<evidence type="ECO:0000256" key="1">
    <source>
        <dbReference type="ARBA" id="ARBA00000213"/>
    </source>
</evidence>
<dbReference type="InterPro" id="IPR023405">
    <property type="entry name" value="Topo_IA_core_domain"/>
</dbReference>
<dbReference type="EMBL" id="JBICBT010000578">
    <property type="protein sequence ID" value="KAL3109093.1"/>
    <property type="molecule type" value="Genomic_DNA"/>
</dbReference>
<dbReference type="GO" id="GO:0003917">
    <property type="term" value="F:DNA topoisomerase type I (single strand cut, ATP-independent) activity"/>
    <property type="evidence" value="ECO:0007669"/>
    <property type="project" value="UniProtKB-EC"/>
</dbReference>
<dbReference type="Pfam" id="PF01751">
    <property type="entry name" value="Toprim"/>
    <property type="match status" value="1"/>
</dbReference>
<dbReference type="InterPro" id="IPR000380">
    <property type="entry name" value="Topo_IA"/>
</dbReference>
<dbReference type="SUPFAM" id="SSF56712">
    <property type="entry name" value="Prokaryotic type I DNA topoisomerase"/>
    <property type="match status" value="1"/>
</dbReference>
<dbReference type="InterPro" id="IPR013497">
    <property type="entry name" value="Topo_IA_cen"/>
</dbReference>
<dbReference type="InterPro" id="IPR003602">
    <property type="entry name" value="Topo_IA_DNA-bd_dom"/>
</dbReference>
<dbReference type="FunFam" id="3.40.50.140:FF:000003">
    <property type="entry name" value="DNA topoisomerase"/>
    <property type="match status" value="1"/>
</dbReference>
<protein>
    <recommendedName>
        <fullName evidence="3 7">DNA topoisomerase</fullName>
        <ecNumber evidence="3 7">5.6.2.1</ecNumber>
    </recommendedName>
</protein>
<keyword evidence="4 7" id="KW-0799">Topoisomerase</keyword>
<dbReference type="GO" id="GO:0003677">
    <property type="term" value="F:DNA binding"/>
    <property type="evidence" value="ECO:0007669"/>
    <property type="project" value="UniProtKB-KW"/>
</dbReference>
<dbReference type="EC" id="5.6.2.1" evidence="3 7"/>
<dbReference type="InterPro" id="IPR006171">
    <property type="entry name" value="TOPRIM_dom"/>
</dbReference>
<comment type="similarity">
    <text evidence="2 7">Belongs to the type IA topoisomerase family.</text>
</comment>
<accession>A0ABD2L1S1</accession>
<evidence type="ECO:0000256" key="4">
    <source>
        <dbReference type="ARBA" id="ARBA00023029"/>
    </source>
</evidence>
<comment type="caution">
    <text evidence="10">The sequence shown here is derived from an EMBL/GenBank/DDBJ whole genome shotgun (WGS) entry which is preliminary data.</text>
</comment>
<dbReference type="PROSITE" id="PS50880">
    <property type="entry name" value="TOPRIM"/>
    <property type="match status" value="1"/>
</dbReference>
<dbReference type="Gene3D" id="3.40.50.140">
    <property type="match status" value="1"/>
</dbReference>
<dbReference type="PROSITE" id="PS00396">
    <property type="entry name" value="TOPO_IA_1"/>
    <property type="match status" value="1"/>
</dbReference>